<organism evidence="4 5">
    <name type="scientific">Muntiacus reevesi</name>
    <name type="common">Reeves' muntjac</name>
    <name type="synonym">Cervus reevesi</name>
    <dbReference type="NCBI Taxonomy" id="9886"/>
    <lineage>
        <taxon>Eukaryota</taxon>
        <taxon>Metazoa</taxon>
        <taxon>Chordata</taxon>
        <taxon>Craniata</taxon>
        <taxon>Vertebrata</taxon>
        <taxon>Euteleostomi</taxon>
        <taxon>Mammalia</taxon>
        <taxon>Eutheria</taxon>
        <taxon>Laurasiatheria</taxon>
        <taxon>Artiodactyla</taxon>
        <taxon>Ruminantia</taxon>
        <taxon>Pecora</taxon>
        <taxon>Cervidae</taxon>
        <taxon>Muntiacinae</taxon>
        <taxon>Muntiacus</taxon>
    </lineage>
</organism>
<comment type="cofactor">
    <cofactor evidence="2">
        <name>Fe(2+)</name>
        <dbReference type="ChEBI" id="CHEBI:29033"/>
    </cofactor>
    <text evidence="2">Binds 1 Fe(2+) ion per subunit.</text>
</comment>
<name>A0A5N3X9Y7_MUNRE</name>
<dbReference type="Proteomes" id="UP000326062">
    <property type="component" value="Chromosome 20"/>
</dbReference>
<dbReference type="AlphaFoldDB" id="A0A5N3X9Y7"/>
<dbReference type="EC" id="1.14.11.-" evidence="2"/>
<comment type="subcellular location">
    <subcellularLocation>
        <location evidence="2">Nucleus</location>
    </subcellularLocation>
</comment>
<dbReference type="GO" id="GO:0005730">
    <property type="term" value="C:nucleolus"/>
    <property type="evidence" value="ECO:0007669"/>
    <property type="project" value="TreeGrafter"/>
</dbReference>
<feature type="region of interest" description="Disordered" evidence="3">
    <location>
        <begin position="1"/>
        <end position="27"/>
    </location>
</feature>
<comment type="caution">
    <text evidence="4">The sequence shown here is derived from an EMBL/GenBank/DDBJ whole genome shotgun (WGS) entry which is preliminary data.</text>
</comment>
<dbReference type="GO" id="GO:0051864">
    <property type="term" value="F:histone H3K36 demethylase activity"/>
    <property type="evidence" value="ECO:0007669"/>
    <property type="project" value="TreeGrafter"/>
</dbReference>
<keyword evidence="2" id="KW-0479">Metal-binding</keyword>
<dbReference type="InterPro" id="IPR039994">
    <property type="entry name" value="NO66-like"/>
</dbReference>
<comment type="similarity">
    <text evidence="2">Belongs to the ROX family.</text>
</comment>
<evidence type="ECO:0000256" key="1">
    <source>
        <dbReference type="ARBA" id="ARBA00023004"/>
    </source>
</evidence>
<proteinExistence type="inferred from homology"/>
<dbReference type="Gene3D" id="2.60.120.650">
    <property type="entry name" value="Cupin"/>
    <property type="match status" value="1"/>
</dbReference>
<feature type="region of interest" description="Disordered" evidence="3">
    <location>
        <begin position="304"/>
        <end position="340"/>
    </location>
</feature>
<feature type="compositionally biased region" description="Basic and acidic residues" evidence="3">
    <location>
        <begin position="1"/>
        <end position="11"/>
    </location>
</feature>
<keyword evidence="2" id="KW-0805">Transcription regulation</keyword>
<keyword evidence="2" id="KW-0804">Transcription</keyword>
<comment type="function">
    <text evidence="2">Oxygenase that can act as both a histone lysine demethylase and a ribosomal histidine hydroxylase.</text>
</comment>
<dbReference type="PANTHER" id="PTHR13096:SF7">
    <property type="entry name" value="RIBOSOMAL OXYGENASE 2"/>
    <property type="match status" value="1"/>
</dbReference>
<protein>
    <recommendedName>
        <fullName evidence="2">Bifunctional lysine-specific demethylase and histidyl-hydroxylase</fullName>
        <ecNumber evidence="2">1.14.11.-</ecNumber>
    </recommendedName>
</protein>
<dbReference type="EMBL" id="VCEB01000014">
    <property type="protein sequence ID" value="KAB0370464.1"/>
    <property type="molecule type" value="Genomic_DNA"/>
</dbReference>
<keyword evidence="5" id="KW-1185">Reference proteome</keyword>
<keyword evidence="2" id="KW-0223">Dioxygenase</keyword>
<evidence type="ECO:0000256" key="3">
    <source>
        <dbReference type="SAM" id="MobiDB-lite"/>
    </source>
</evidence>
<keyword evidence="1 2" id="KW-0408">Iron</keyword>
<sequence>KPAGDGKEKGTVPKQVKVEAAGGPSPFNSDSPCGLFESLISPIKSETFFKEFREQKPLLIQRDDLELAVHGMYYGRFENVYRCVRGKKVLNQEGKVHFLQLRKDFDQKGATDELWKVQQKLECYFGSDVYTTPAGGPGLPPHYDDIEDRVHAEAGRGTVQQAGTPEGLAHSTSWGDFLLDTILGLVFGALIPQRQTGTRRRLLPQVEITDQLEGIKELPSADMRKDVAMNGFSPYGRIPRLDNTVRLQFRDHIVLTVGPGRDPSDEAGEKMTHMMGNEETESQGLRFPLSHMDALKQIWNSSASSVKGSLLQRRKSKSNTSYYPSAQNVKSRQSGPFTAF</sequence>
<keyword evidence="2" id="KW-0539">Nucleus</keyword>
<dbReference type="SUPFAM" id="SSF51197">
    <property type="entry name" value="Clavaminate synthase-like"/>
    <property type="match status" value="1"/>
</dbReference>
<dbReference type="GO" id="GO:0005506">
    <property type="term" value="F:iron ion binding"/>
    <property type="evidence" value="ECO:0007669"/>
    <property type="project" value="UniProtKB-UniRule"/>
</dbReference>
<dbReference type="Gene3D" id="3.90.930.40">
    <property type="match status" value="1"/>
</dbReference>
<evidence type="ECO:0000313" key="5">
    <source>
        <dbReference type="Proteomes" id="UP000326062"/>
    </source>
</evidence>
<feature type="non-terminal residue" evidence="4">
    <location>
        <position position="1"/>
    </location>
</feature>
<gene>
    <name evidence="4" type="ORF">FD755_018426</name>
</gene>
<accession>A0A5N3X9Y7</accession>
<evidence type="ECO:0000313" key="4">
    <source>
        <dbReference type="EMBL" id="KAB0370464.1"/>
    </source>
</evidence>
<dbReference type="GO" id="GO:0032453">
    <property type="term" value="F:histone H3K4 demethylase activity"/>
    <property type="evidence" value="ECO:0007669"/>
    <property type="project" value="TreeGrafter"/>
</dbReference>
<evidence type="ECO:0000256" key="2">
    <source>
        <dbReference type="RuleBase" id="RU366061"/>
    </source>
</evidence>
<reference evidence="4 5" key="1">
    <citation type="submission" date="2019-06" db="EMBL/GenBank/DDBJ databases">
        <title>Discovery of a novel chromosome fission-fusion reversal in muntjac.</title>
        <authorList>
            <person name="Mudd A.B."/>
            <person name="Bredeson J.V."/>
            <person name="Baum R."/>
            <person name="Hockemeyer D."/>
            <person name="Rokhsar D.S."/>
        </authorList>
    </citation>
    <scope>NUCLEOTIDE SEQUENCE [LARGE SCALE GENOMIC DNA]</scope>
    <source>
        <strain evidence="4">UCam_UCB_Mr</strain>
        <tissue evidence="4">Fibroblast cell line</tissue>
    </source>
</reference>
<feature type="compositionally biased region" description="Polar residues" evidence="3">
    <location>
        <begin position="318"/>
        <end position="340"/>
    </location>
</feature>
<dbReference type="PANTHER" id="PTHR13096">
    <property type="entry name" value="MINA53 MYC INDUCED NUCLEAR ANTIGEN"/>
    <property type="match status" value="1"/>
</dbReference>
<keyword evidence="2" id="KW-0560">Oxidoreductase</keyword>